<keyword evidence="1" id="KW-0175">Coiled coil</keyword>
<proteinExistence type="predicted"/>
<organism evidence="4">
    <name type="scientific">Acidithiobacillus ferrianus</name>
    <dbReference type="NCBI Taxonomy" id="2678518"/>
    <lineage>
        <taxon>Bacteria</taxon>
        <taxon>Pseudomonadati</taxon>
        <taxon>Pseudomonadota</taxon>
        <taxon>Acidithiobacillia</taxon>
        <taxon>Acidithiobacillales</taxon>
        <taxon>Acidithiobacillaceae</taxon>
        <taxon>Acidithiobacillus</taxon>
    </lineage>
</organism>
<dbReference type="AlphaFoldDB" id="A0A845U6V4"/>
<dbReference type="EMBL" id="WNJL01000003">
    <property type="protein sequence ID" value="NDU41255.1"/>
    <property type="molecule type" value="Genomic_DNA"/>
</dbReference>
<evidence type="ECO:0000256" key="2">
    <source>
        <dbReference type="SAM" id="MobiDB-lite"/>
    </source>
</evidence>
<gene>
    <name evidence="4" type="ORF">GL267_00975</name>
</gene>
<evidence type="ECO:0000256" key="1">
    <source>
        <dbReference type="SAM" id="Coils"/>
    </source>
</evidence>
<protein>
    <submittedName>
        <fullName evidence="4">DUF4124 domain-containing protein</fullName>
    </submittedName>
</protein>
<feature type="domain" description="DUF4124" evidence="3">
    <location>
        <begin position="38"/>
        <end position="82"/>
    </location>
</feature>
<sequence>MKYGTPPLMPGKGVLKGALAAAGICVSLSAFLVGISDAGTIYRWVSGSGVVSYGETPPAGAKGVEQISGAPQSSVSAPVPAAGEGAASPPERRVGPPPARPAVNPALKRMQAELALARLALIRATRNYEQGKAIRTGNERNYARYLARVNGLKQTMDAAQLRVLLLERQIQQVQNEGPVSTQSGVAAH</sequence>
<accession>A0A845U6V4</accession>
<comment type="caution">
    <text evidence="4">The sequence shown here is derived from an EMBL/GenBank/DDBJ whole genome shotgun (WGS) entry which is preliminary data.</text>
</comment>
<name>A0A845U6V4_9PROT</name>
<evidence type="ECO:0000259" key="3">
    <source>
        <dbReference type="Pfam" id="PF13511"/>
    </source>
</evidence>
<feature type="coiled-coil region" evidence="1">
    <location>
        <begin position="107"/>
        <end position="176"/>
    </location>
</feature>
<reference evidence="4" key="1">
    <citation type="submission" date="2019-11" db="EMBL/GenBank/DDBJ databases">
        <title>Acidithiobacillus ferrianus sp. nov.: a facultatively anaerobic and extremely acidophilic chemolithoautotroph.</title>
        <authorList>
            <person name="Norris P.R."/>
            <person name="Falagan C."/>
            <person name="Moya-Beltran A."/>
            <person name="Castro M."/>
            <person name="Quatrini R."/>
            <person name="Johnson D.B."/>
        </authorList>
    </citation>
    <scope>NUCLEOTIDE SEQUENCE [LARGE SCALE GENOMIC DNA]</scope>
    <source>
        <strain evidence="4">MG</strain>
    </source>
</reference>
<feature type="compositionally biased region" description="Low complexity" evidence="2">
    <location>
        <begin position="75"/>
        <end position="89"/>
    </location>
</feature>
<dbReference type="Pfam" id="PF13511">
    <property type="entry name" value="DUF4124"/>
    <property type="match status" value="1"/>
</dbReference>
<evidence type="ECO:0000313" key="4">
    <source>
        <dbReference type="EMBL" id="NDU41255.1"/>
    </source>
</evidence>
<dbReference type="InterPro" id="IPR025392">
    <property type="entry name" value="DUF4124"/>
</dbReference>
<feature type="region of interest" description="Disordered" evidence="2">
    <location>
        <begin position="61"/>
        <end position="98"/>
    </location>
</feature>